<organism evidence="8 9">
    <name type="scientific">Pogona vitticeps</name>
    <name type="common">central bearded dragon</name>
    <dbReference type="NCBI Taxonomy" id="103695"/>
    <lineage>
        <taxon>Eukaryota</taxon>
        <taxon>Metazoa</taxon>
        <taxon>Chordata</taxon>
        <taxon>Craniata</taxon>
        <taxon>Vertebrata</taxon>
        <taxon>Euteleostomi</taxon>
        <taxon>Lepidosauria</taxon>
        <taxon>Squamata</taxon>
        <taxon>Bifurcata</taxon>
        <taxon>Unidentata</taxon>
        <taxon>Episquamata</taxon>
        <taxon>Toxicofera</taxon>
        <taxon>Iguania</taxon>
        <taxon>Acrodonta</taxon>
        <taxon>Agamidae</taxon>
        <taxon>Amphibolurinae</taxon>
        <taxon>Pogona</taxon>
    </lineage>
</organism>
<dbReference type="PRINTS" id="PR00003">
    <property type="entry name" value="4DISULPHCORE"/>
</dbReference>
<keyword evidence="2 6" id="KW-0732">Signal</keyword>
<keyword evidence="1" id="KW-0929">Antimicrobial</keyword>
<dbReference type="Proteomes" id="UP001652642">
    <property type="component" value="Chromosome 4"/>
</dbReference>
<feature type="domain" description="WAP" evidence="7">
    <location>
        <begin position="74"/>
        <end position="122"/>
    </location>
</feature>
<evidence type="ECO:0000256" key="3">
    <source>
        <dbReference type="ARBA" id="ARBA00023022"/>
    </source>
</evidence>
<evidence type="ECO:0000256" key="6">
    <source>
        <dbReference type="SAM" id="SignalP"/>
    </source>
</evidence>
<dbReference type="PROSITE" id="PS51390">
    <property type="entry name" value="WAP"/>
    <property type="match status" value="1"/>
</dbReference>
<sequence>MKTFGSLLLVSLMILLGEMPRRTLEQDIDRPDICPAKRCICLRYQPPECKNDSSCTGGQICCFYCCKRRCVDPRKEKPGRCPRFPEKRCFPIEPDQCEVDDQCPLAEKCCPGSCFRLCVNPIKRYSKFLTSKSLN</sequence>
<evidence type="ECO:0000256" key="2">
    <source>
        <dbReference type="ARBA" id="ARBA00022729"/>
    </source>
</evidence>
<keyword evidence="3" id="KW-0044">Antibiotic</keyword>
<dbReference type="PANTHER" id="PTHR19441">
    <property type="entry name" value="WHEY ACDIC PROTEIN WAP"/>
    <property type="match status" value="1"/>
</dbReference>
<dbReference type="InterPro" id="IPR008197">
    <property type="entry name" value="WAP_dom"/>
</dbReference>
<evidence type="ECO:0000256" key="4">
    <source>
        <dbReference type="ARBA" id="ARBA00023157"/>
    </source>
</evidence>
<feature type="signal peptide" evidence="6">
    <location>
        <begin position="1"/>
        <end position="25"/>
    </location>
</feature>
<keyword evidence="4" id="KW-1015">Disulfide bond</keyword>
<dbReference type="GeneID" id="110076760"/>
<dbReference type="InterPro" id="IPR050514">
    <property type="entry name" value="WAP_four-disulfide_core"/>
</dbReference>
<gene>
    <name evidence="9" type="primary">LOC110076760</name>
</gene>
<protein>
    <submittedName>
        <fullName evidence="9">WAP four-disulfide core domain protein 15B-like isoform X1</fullName>
    </submittedName>
</protein>
<comment type="similarity">
    <text evidence="5">Belongs to the venom waprin family.</text>
</comment>
<feature type="chain" id="PRO_5047079934" evidence="6">
    <location>
        <begin position="26"/>
        <end position="135"/>
    </location>
</feature>
<dbReference type="SUPFAM" id="SSF57256">
    <property type="entry name" value="Elafin-like"/>
    <property type="match status" value="2"/>
</dbReference>
<dbReference type="Pfam" id="PF00095">
    <property type="entry name" value="WAP"/>
    <property type="match status" value="2"/>
</dbReference>
<name>A0ABM5G5W4_9SAUR</name>
<dbReference type="RefSeq" id="XP_072853037.1">
    <property type="nucleotide sequence ID" value="XM_072996936.1"/>
</dbReference>
<dbReference type="SMART" id="SM00217">
    <property type="entry name" value="WAP"/>
    <property type="match status" value="2"/>
</dbReference>
<dbReference type="InterPro" id="IPR036645">
    <property type="entry name" value="Elafin-like_sf"/>
</dbReference>
<dbReference type="Gene3D" id="4.10.75.10">
    <property type="entry name" value="Elafin-like"/>
    <property type="match status" value="2"/>
</dbReference>
<dbReference type="PANTHER" id="PTHR19441:SF30">
    <property type="entry name" value="ELAFIN"/>
    <property type="match status" value="1"/>
</dbReference>
<evidence type="ECO:0000256" key="5">
    <source>
        <dbReference type="ARBA" id="ARBA00035122"/>
    </source>
</evidence>
<evidence type="ECO:0000256" key="1">
    <source>
        <dbReference type="ARBA" id="ARBA00022529"/>
    </source>
</evidence>
<keyword evidence="8" id="KW-1185">Reference proteome</keyword>
<accession>A0ABM5G5W4</accession>
<reference evidence="9" key="1">
    <citation type="submission" date="2025-08" db="UniProtKB">
        <authorList>
            <consortium name="RefSeq"/>
        </authorList>
    </citation>
    <scope>IDENTIFICATION</scope>
</reference>
<proteinExistence type="inferred from homology"/>
<evidence type="ECO:0000259" key="7">
    <source>
        <dbReference type="PROSITE" id="PS51390"/>
    </source>
</evidence>
<evidence type="ECO:0000313" key="9">
    <source>
        <dbReference type="RefSeq" id="XP_072853037.1"/>
    </source>
</evidence>
<evidence type="ECO:0000313" key="8">
    <source>
        <dbReference type="Proteomes" id="UP001652642"/>
    </source>
</evidence>